<dbReference type="eggNOG" id="ENOG502S6Y9">
    <property type="taxonomic scope" value="Eukaryota"/>
</dbReference>
<dbReference type="SUPFAM" id="SSF56112">
    <property type="entry name" value="Protein kinase-like (PK-like)"/>
    <property type="match status" value="1"/>
</dbReference>
<dbReference type="OrthoDB" id="5134445at2759"/>
<evidence type="ECO:0000313" key="2">
    <source>
        <dbReference type="Proteomes" id="UP000007322"/>
    </source>
</evidence>
<accession>G2QDL8</accession>
<dbReference type="InParanoid" id="G2QDL8"/>
<proteinExistence type="predicted"/>
<protein>
    <recommendedName>
        <fullName evidence="3">Protein kinase domain-containing protein</fullName>
    </recommendedName>
</protein>
<organism evidence="1 2">
    <name type="scientific">Thermothelomyces thermophilus (strain ATCC 42464 / BCRC 31852 / DSM 1799)</name>
    <name type="common">Sporotrichum thermophile</name>
    <dbReference type="NCBI Taxonomy" id="573729"/>
    <lineage>
        <taxon>Eukaryota</taxon>
        <taxon>Fungi</taxon>
        <taxon>Dikarya</taxon>
        <taxon>Ascomycota</taxon>
        <taxon>Pezizomycotina</taxon>
        <taxon>Sordariomycetes</taxon>
        <taxon>Sordariomycetidae</taxon>
        <taxon>Sordariales</taxon>
        <taxon>Chaetomiaceae</taxon>
        <taxon>Thermothelomyces</taxon>
    </lineage>
</organism>
<gene>
    <name evidence="1" type="ORF">MYCTH_2109943</name>
</gene>
<sequence length="304" mass="34284">MSVRQAAVGSLLAFPYEPWTLSCGMVVEILDGASDLRSRTAQTAVSADGTQTAFLKLYDWRYATQLRDDKEMGPWAQVCAAAGREPFSSRDGGRLGRRPKRGFLAYQSRAMYRSETSVYGRLEENCRGEPLASRLVAAVELDMAPPELEDHCREHFQVKGILLEYIANGFGFTLSELSFRAPPESWQVVVEQAVKIARALGDYGVLNKDVRPNNFMVRPRRGSHGGDADGGPSGEYRVFVIDFGQSRLHRDDESDLDWGRAKWRQDEEGAVGLVMQNRLRMLGKEIMYTPSQRYRVFAERENDE</sequence>
<dbReference type="GeneID" id="11507401"/>
<dbReference type="VEuPathDB" id="FungiDB:MYCTH_2109943"/>
<keyword evidence="2" id="KW-1185">Reference proteome</keyword>
<dbReference type="KEGG" id="mtm:MYCTH_2109943"/>
<dbReference type="HOGENOM" id="CLU_054599_0_1_1"/>
<dbReference type="STRING" id="573729.G2QDL8"/>
<evidence type="ECO:0000313" key="1">
    <source>
        <dbReference type="EMBL" id="AEO57530.1"/>
    </source>
</evidence>
<dbReference type="Proteomes" id="UP000007322">
    <property type="component" value="Chromosome 3"/>
</dbReference>
<name>G2QDL8_THET4</name>
<dbReference type="OMA" id="MEANAYE"/>
<evidence type="ECO:0008006" key="3">
    <source>
        <dbReference type="Google" id="ProtNLM"/>
    </source>
</evidence>
<dbReference type="RefSeq" id="XP_003662775.1">
    <property type="nucleotide sequence ID" value="XM_003662727.1"/>
</dbReference>
<reference evidence="1 2" key="1">
    <citation type="journal article" date="2011" name="Nat. Biotechnol.">
        <title>Comparative genomic analysis of the thermophilic biomass-degrading fungi Myceliophthora thermophila and Thielavia terrestris.</title>
        <authorList>
            <person name="Berka R.M."/>
            <person name="Grigoriev I.V."/>
            <person name="Otillar R."/>
            <person name="Salamov A."/>
            <person name="Grimwood J."/>
            <person name="Reid I."/>
            <person name="Ishmael N."/>
            <person name="John T."/>
            <person name="Darmond C."/>
            <person name="Moisan M.-C."/>
            <person name="Henrissat B."/>
            <person name="Coutinho P.M."/>
            <person name="Lombard V."/>
            <person name="Natvig D.O."/>
            <person name="Lindquist E."/>
            <person name="Schmutz J."/>
            <person name="Lucas S."/>
            <person name="Harris P."/>
            <person name="Powlowski J."/>
            <person name="Bellemare A."/>
            <person name="Taylor D."/>
            <person name="Butler G."/>
            <person name="de Vries R.P."/>
            <person name="Allijn I.E."/>
            <person name="van den Brink J."/>
            <person name="Ushinsky S."/>
            <person name="Storms R."/>
            <person name="Powell A.J."/>
            <person name="Paulsen I.T."/>
            <person name="Elbourne L.D.H."/>
            <person name="Baker S.E."/>
            <person name="Magnuson J."/>
            <person name="LaBoissiere S."/>
            <person name="Clutterbuck A.J."/>
            <person name="Martinez D."/>
            <person name="Wogulis M."/>
            <person name="de Leon A.L."/>
            <person name="Rey M.W."/>
            <person name="Tsang A."/>
        </authorList>
    </citation>
    <scope>NUCLEOTIDE SEQUENCE [LARGE SCALE GENOMIC DNA]</scope>
    <source>
        <strain evidence="2">ATCC 42464 / BCRC 31852 / DSM 1799</strain>
    </source>
</reference>
<dbReference type="EMBL" id="CP003004">
    <property type="protein sequence ID" value="AEO57530.1"/>
    <property type="molecule type" value="Genomic_DNA"/>
</dbReference>
<dbReference type="InterPro" id="IPR011009">
    <property type="entry name" value="Kinase-like_dom_sf"/>
</dbReference>
<dbReference type="AlphaFoldDB" id="G2QDL8"/>